<gene>
    <name evidence="3" type="ORF">Pan265_05690</name>
</gene>
<evidence type="ECO:0000256" key="1">
    <source>
        <dbReference type="SAM" id="SignalP"/>
    </source>
</evidence>
<sequence length="183" mass="18969" precursor="true">MRAITTGTLALTAASMLAFAATPVMACSSCGCSSSDGHDKKKADIVDTAVSAGKFKTLVAAVTTAELVSVLKSDGPFTVLAPTDAAFDKLPHGTVDSLLKPENREQLVSILTYHVIAGEIEASAAIKAGEATTLQGGELEFSVESADGKLMAMVNDINIVYTDIETSNGIIHVIDEVLIPEAE</sequence>
<protein>
    <submittedName>
        <fullName evidence="3">Cell surface lipoprotein MPB83</fullName>
    </submittedName>
</protein>
<dbReference type="AlphaFoldDB" id="A0A518BUX5"/>
<dbReference type="InterPro" id="IPR036378">
    <property type="entry name" value="FAS1_dom_sf"/>
</dbReference>
<dbReference type="PANTHER" id="PTHR10900">
    <property type="entry name" value="PERIOSTIN-RELATED"/>
    <property type="match status" value="1"/>
</dbReference>
<evidence type="ECO:0000259" key="2">
    <source>
        <dbReference type="PROSITE" id="PS50213"/>
    </source>
</evidence>
<dbReference type="Pfam" id="PF02469">
    <property type="entry name" value="Fasciclin"/>
    <property type="match status" value="1"/>
</dbReference>
<reference evidence="3 4" key="1">
    <citation type="submission" date="2019-02" db="EMBL/GenBank/DDBJ databases">
        <title>Deep-cultivation of Planctomycetes and their phenomic and genomic characterization uncovers novel biology.</title>
        <authorList>
            <person name="Wiegand S."/>
            <person name="Jogler M."/>
            <person name="Boedeker C."/>
            <person name="Pinto D."/>
            <person name="Vollmers J."/>
            <person name="Rivas-Marin E."/>
            <person name="Kohn T."/>
            <person name="Peeters S.H."/>
            <person name="Heuer A."/>
            <person name="Rast P."/>
            <person name="Oberbeckmann S."/>
            <person name="Bunk B."/>
            <person name="Jeske O."/>
            <person name="Meyerdierks A."/>
            <person name="Storesund J.E."/>
            <person name="Kallscheuer N."/>
            <person name="Luecker S."/>
            <person name="Lage O.M."/>
            <person name="Pohl T."/>
            <person name="Merkel B.J."/>
            <person name="Hornburger P."/>
            <person name="Mueller R.-W."/>
            <person name="Bruemmer F."/>
            <person name="Labrenz M."/>
            <person name="Spormann A.M."/>
            <person name="Op den Camp H."/>
            <person name="Overmann J."/>
            <person name="Amann R."/>
            <person name="Jetten M.S.M."/>
            <person name="Mascher T."/>
            <person name="Medema M.H."/>
            <person name="Devos D.P."/>
            <person name="Kaster A.-K."/>
            <person name="Ovreas L."/>
            <person name="Rohde M."/>
            <person name="Galperin M.Y."/>
            <person name="Jogler C."/>
        </authorList>
    </citation>
    <scope>NUCLEOTIDE SEQUENCE [LARGE SCALE GENOMIC DNA]</scope>
    <source>
        <strain evidence="3 4">Pan265</strain>
    </source>
</reference>
<dbReference type="Gene3D" id="2.30.180.10">
    <property type="entry name" value="FAS1 domain"/>
    <property type="match status" value="1"/>
</dbReference>
<dbReference type="PROSITE" id="PS51257">
    <property type="entry name" value="PROKAR_LIPOPROTEIN"/>
    <property type="match status" value="1"/>
</dbReference>
<organism evidence="3 4">
    <name type="scientific">Mucisphaera calidilacus</name>
    <dbReference type="NCBI Taxonomy" id="2527982"/>
    <lineage>
        <taxon>Bacteria</taxon>
        <taxon>Pseudomonadati</taxon>
        <taxon>Planctomycetota</taxon>
        <taxon>Phycisphaerae</taxon>
        <taxon>Phycisphaerales</taxon>
        <taxon>Phycisphaeraceae</taxon>
        <taxon>Mucisphaera</taxon>
    </lineage>
</organism>
<dbReference type="OrthoDB" id="9800666at2"/>
<dbReference type="SMART" id="SM00554">
    <property type="entry name" value="FAS1"/>
    <property type="match status" value="1"/>
</dbReference>
<evidence type="ECO:0000313" key="3">
    <source>
        <dbReference type="EMBL" id="QDU70734.1"/>
    </source>
</evidence>
<dbReference type="KEGG" id="mcad:Pan265_05690"/>
<dbReference type="GO" id="GO:0005615">
    <property type="term" value="C:extracellular space"/>
    <property type="evidence" value="ECO:0007669"/>
    <property type="project" value="TreeGrafter"/>
</dbReference>
<dbReference type="Proteomes" id="UP000320386">
    <property type="component" value="Chromosome"/>
</dbReference>
<feature type="domain" description="FAS1" evidence="2">
    <location>
        <begin position="42"/>
        <end position="178"/>
    </location>
</feature>
<dbReference type="FunFam" id="2.30.180.10:FF:000019">
    <property type="entry name" value="Cell surface lipoprotein"/>
    <property type="match status" value="1"/>
</dbReference>
<keyword evidence="3" id="KW-0449">Lipoprotein</keyword>
<feature type="signal peptide" evidence="1">
    <location>
        <begin position="1"/>
        <end position="20"/>
    </location>
</feature>
<keyword evidence="4" id="KW-1185">Reference proteome</keyword>
<dbReference type="PANTHER" id="PTHR10900:SF77">
    <property type="entry name" value="FI19380P1"/>
    <property type="match status" value="1"/>
</dbReference>
<dbReference type="PROSITE" id="PS50213">
    <property type="entry name" value="FAS1"/>
    <property type="match status" value="1"/>
</dbReference>
<dbReference type="InterPro" id="IPR000782">
    <property type="entry name" value="FAS1_domain"/>
</dbReference>
<accession>A0A518BUX5</accession>
<evidence type="ECO:0000313" key="4">
    <source>
        <dbReference type="Proteomes" id="UP000320386"/>
    </source>
</evidence>
<name>A0A518BUX5_9BACT</name>
<dbReference type="InterPro" id="IPR050904">
    <property type="entry name" value="Adhesion/Biosynth-related"/>
</dbReference>
<dbReference type="SUPFAM" id="SSF82153">
    <property type="entry name" value="FAS1 domain"/>
    <property type="match status" value="1"/>
</dbReference>
<feature type="chain" id="PRO_5021988005" evidence="1">
    <location>
        <begin position="21"/>
        <end position="183"/>
    </location>
</feature>
<proteinExistence type="predicted"/>
<dbReference type="EMBL" id="CP036280">
    <property type="protein sequence ID" value="QDU70734.1"/>
    <property type="molecule type" value="Genomic_DNA"/>
</dbReference>
<keyword evidence="1" id="KW-0732">Signal</keyword>